<dbReference type="GO" id="GO:0004620">
    <property type="term" value="F:phospholipase activity"/>
    <property type="evidence" value="ECO:0007669"/>
    <property type="project" value="TreeGrafter"/>
</dbReference>
<name>A0A9N9AC27_9GLOM</name>
<dbReference type="SUPFAM" id="SSF52151">
    <property type="entry name" value="FabD/lysophospholipase-like"/>
    <property type="match status" value="1"/>
</dbReference>
<dbReference type="GO" id="GO:0016042">
    <property type="term" value="P:lipid catabolic process"/>
    <property type="evidence" value="ECO:0007669"/>
    <property type="project" value="UniProtKB-UniRule"/>
</dbReference>
<dbReference type="Pfam" id="PF01734">
    <property type="entry name" value="Patatin"/>
    <property type="match status" value="1"/>
</dbReference>
<dbReference type="GO" id="GO:0046486">
    <property type="term" value="P:glycerolipid metabolic process"/>
    <property type="evidence" value="ECO:0007669"/>
    <property type="project" value="UniProtKB-ARBA"/>
</dbReference>
<evidence type="ECO:0000256" key="2">
    <source>
        <dbReference type="ARBA" id="ARBA00023098"/>
    </source>
</evidence>
<evidence type="ECO:0000259" key="4">
    <source>
        <dbReference type="PROSITE" id="PS51635"/>
    </source>
</evidence>
<feature type="active site" description="Proton acceptor" evidence="3">
    <location>
        <position position="305"/>
    </location>
</feature>
<dbReference type="GO" id="GO:0047372">
    <property type="term" value="F:monoacylglycerol lipase activity"/>
    <property type="evidence" value="ECO:0007669"/>
    <property type="project" value="TreeGrafter"/>
</dbReference>
<reference evidence="5" key="1">
    <citation type="submission" date="2021-06" db="EMBL/GenBank/DDBJ databases">
        <authorList>
            <person name="Kallberg Y."/>
            <person name="Tangrot J."/>
            <person name="Rosling A."/>
        </authorList>
    </citation>
    <scope>NUCLEOTIDE SEQUENCE</scope>
    <source>
        <strain evidence="5">MA453B</strain>
    </source>
</reference>
<evidence type="ECO:0000256" key="3">
    <source>
        <dbReference type="PROSITE-ProRule" id="PRU01161"/>
    </source>
</evidence>
<keyword evidence="3" id="KW-0378">Hydrolase</keyword>
<dbReference type="CDD" id="cd07199">
    <property type="entry name" value="Pat17_PNPLA8_PNPLA9_like"/>
    <property type="match status" value="1"/>
</dbReference>
<dbReference type="InterPro" id="IPR002641">
    <property type="entry name" value="PNPLA_dom"/>
</dbReference>
<dbReference type="AlphaFoldDB" id="A0A9N9AC27"/>
<sequence length="439" mass="50768">MDPKNLAFALGYTKCLLKLSKFTQIIELSNVIPFLASSSECWRFLSIAYYKRADYKMANGCCIEALRLDSENKLADKQRKYLKKLGKGNLNDRLTIRYEKKVIDYEPDYFKNSKSNENLVYNILSIDGGGIRDILPALWLSEIEYRTHRPISHLFNMIAGTSTGGIIAAGLSAPVLHDKSYSNIQPVFSASELLDFYRNHAMKLFTVDENQNYFTSFLSSTKYKYTNSGRSALFKERFNKTKLHQSLTELVIPATNEVTPYLFTRYDACNDELKNDSFVDTLMATTATPTFFPPYEIKNKGVFLDGGVHINNPAMTAYHEAIRYNVDIKKVFMLSLGTGSYIPNPSKPDLYREKLFWSQNSYKISEDENEIDRQMYHLLGNCYQRWQVWLEEPIGLDYCKMIPHLLEIGNQYLEELDYSDENPINKLVESFENKNFLLY</sequence>
<dbReference type="SUPFAM" id="SSF48452">
    <property type="entry name" value="TPR-like"/>
    <property type="match status" value="1"/>
</dbReference>
<dbReference type="PANTHER" id="PTHR32176">
    <property type="entry name" value="XYLOSE ISOMERASE"/>
    <property type="match status" value="1"/>
</dbReference>
<comment type="similarity">
    <text evidence="1">Belongs to the patatin family.</text>
</comment>
<comment type="caution">
    <text evidence="3">Lacks conserved residue(s) required for the propagation of feature annotation.</text>
</comment>
<proteinExistence type="inferred from homology"/>
<dbReference type="InterPro" id="IPR016035">
    <property type="entry name" value="Acyl_Trfase/lysoPLipase"/>
</dbReference>
<accession>A0A9N9AC27</accession>
<dbReference type="Proteomes" id="UP000789405">
    <property type="component" value="Unassembled WGS sequence"/>
</dbReference>
<keyword evidence="2 3" id="KW-0443">Lipid metabolism</keyword>
<keyword evidence="3" id="KW-0442">Lipid degradation</keyword>
<feature type="active site" description="Nucleophile" evidence="3">
    <location>
        <position position="162"/>
    </location>
</feature>
<comment type="caution">
    <text evidence="5">The sequence shown here is derived from an EMBL/GenBank/DDBJ whole genome shotgun (WGS) entry which is preliminary data.</text>
</comment>
<feature type="domain" description="PNPLA" evidence="4">
    <location>
        <begin position="124"/>
        <end position="318"/>
    </location>
</feature>
<gene>
    <name evidence="5" type="ORF">DERYTH_LOCUS4049</name>
</gene>
<dbReference type="PROSITE" id="PS51635">
    <property type="entry name" value="PNPLA"/>
    <property type="match status" value="1"/>
</dbReference>
<evidence type="ECO:0000256" key="1">
    <source>
        <dbReference type="ARBA" id="ARBA00010240"/>
    </source>
</evidence>
<feature type="short sequence motif" description="GXSXG" evidence="3">
    <location>
        <begin position="160"/>
        <end position="164"/>
    </location>
</feature>
<keyword evidence="6" id="KW-1185">Reference proteome</keyword>
<dbReference type="PANTHER" id="PTHR32176:SF92">
    <property type="entry name" value="XYLOSE ISOMERASE"/>
    <property type="match status" value="1"/>
</dbReference>
<organism evidence="5 6">
    <name type="scientific">Dentiscutata erythropus</name>
    <dbReference type="NCBI Taxonomy" id="1348616"/>
    <lineage>
        <taxon>Eukaryota</taxon>
        <taxon>Fungi</taxon>
        <taxon>Fungi incertae sedis</taxon>
        <taxon>Mucoromycota</taxon>
        <taxon>Glomeromycotina</taxon>
        <taxon>Glomeromycetes</taxon>
        <taxon>Diversisporales</taxon>
        <taxon>Gigasporaceae</taxon>
        <taxon>Dentiscutata</taxon>
    </lineage>
</organism>
<feature type="short sequence motif" description="DGA/G" evidence="3">
    <location>
        <begin position="305"/>
        <end position="307"/>
    </location>
</feature>
<dbReference type="InterPro" id="IPR011990">
    <property type="entry name" value="TPR-like_helical_dom_sf"/>
</dbReference>
<evidence type="ECO:0000313" key="6">
    <source>
        <dbReference type="Proteomes" id="UP000789405"/>
    </source>
</evidence>
<dbReference type="Gene3D" id="3.40.1090.10">
    <property type="entry name" value="Cytosolic phospholipase A2 catalytic domain"/>
    <property type="match status" value="1"/>
</dbReference>
<evidence type="ECO:0000313" key="5">
    <source>
        <dbReference type="EMBL" id="CAG8524725.1"/>
    </source>
</evidence>
<dbReference type="EMBL" id="CAJVPY010001507">
    <property type="protein sequence ID" value="CAG8524725.1"/>
    <property type="molecule type" value="Genomic_DNA"/>
</dbReference>
<dbReference type="OrthoDB" id="1658288at2759"/>
<protein>
    <submittedName>
        <fullName evidence="5">22353_t:CDS:1</fullName>
    </submittedName>
</protein>